<feature type="region of interest" description="Disordered" evidence="1">
    <location>
        <begin position="1"/>
        <end position="66"/>
    </location>
</feature>
<proteinExistence type="predicted"/>
<dbReference type="EMBL" id="CYRY02031668">
    <property type="protein sequence ID" value="VCX06390.1"/>
    <property type="molecule type" value="Genomic_DNA"/>
</dbReference>
<comment type="caution">
    <text evidence="2">The sequence shown here is derived from an EMBL/GenBank/DDBJ whole genome shotgun (WGS) entry which is preliminary data.</text>
</comment>
<feature type="region of interest" description="Disordered" evidence="1">
    <location>
        <begin position="76"/>
        <end position="95"/>
    </location>
</feature>
<name>A0A9X9LZM1_GULGU</name>
<evidence type="ECO:0000313" key="2">
    <source>
        <dbReference type="EMBL" id="VCX06390.1"/>
    </source>
</evidence>
<dbReference type="AlphaFoldDB" id="A0A9X9LZM1"/>
<dbReference type="Proteomes" id="UP000269945">
    <property type="component" value="Unassembled WGS sequence"/>
</dbReference>
<organism evidence="2 3">
    <name type="scientific">Gulo gulo</name>
    <name type="common">Wolverine</name>
    <name type="synonym">Gluton</name>
    <dbReference type="NCBI Taxonomy" id="48420"/>
    <lineage>
        <taxon>Eukaryota</taxon>
        <taxon>Metazoa</taxon>
        <taxon>Chordata</taxon>
        <taxon>Craniata</taxon>
        <taxon>Vertebrata</taxon>
        <taxon>Euteleostomi</taxon>
        <taxon>Mammalia</taxon>
        <taxon>Eutheria</taxon>
        <taxon>Laurasiatheria</taxon>
        <taxon>Carnivora</taxon>
        <taxon>Caniformia</taxon>
        <taxon>Musteloidea</taxon>
        <taxon>Mustelidae</taxon>
        <taxon>Guloninae</taxon>
        <taxon>Gulo</taxon>
    </lineage>
</organism>
<evidence type="ECO:0000313" key="3">
    <source>
        <dbReference type="Proteomes" id="UP000269945"/>
    </source>
</evidence>
<feature type="non-terminal residue" evidence="2">
    <location>
        <position position="1"/>
    </location>
</feature>
<protein>
    <submittedName>
        <fullName evidence="2">Uncharacterized protein</fullName>
    </submittedName>
</protein>
<accession>A0A9X9LZM1</accession>
<reference evidence="2 3" key="1">
    <citation type="submission" date="2018-10" db="EMBL/GenBank/DDBJ databases">
        <authorList>
            <person name="Ekblom R."/>
            <person name="Jareborg N."/>
        </authorList>
    </citation>
    <scope>NUCLEOTIDE SEQUENCE [LARGE SCALE GENOMIC DNA]</scope>
    <source>
        <tissue evidence="2">Muscle</tissue>
    </source>
</reference>
<sequence length="95" mass="9188">KGLAPLRSRGVASFLCDAPGPSVPPSLQRLPEAANQKPSSSAGSAGRDSRAARGCPPPGAVAASVEGVQAPGTLLAQTGASGAASLNPRLASSTE</sequence>
<keyword evidence="3" id="KW-1185">Reference proteome</keyword>
<gene>
    <name evidence="2" type="ORF">BN2614_LOCUS4</name>
</gene>
<evidence type="ECO:0000256" key="1">
    <source>
        <dbReference type="SAM" id="MobiDB-lite"/>
    </source>
</evidence>